<accession>A0A8D5U3V8</accession>
<proteinExistence type="predicted"/>
<dbReference type="Pfam" id="PF22392">
    <property type="entry name" value="Cmr7b-like"/>
    <property type="match status" value="1"/>
</dbReference>
<dbReference type="Proteomes" id="UP000825123">
    <property type="component" value="Chromosome"/>
</dbReference>
<dbReference type="GeneID" id="66161829"/>
<organism evidence="2 3">
    <name type="scientific">Stygiolobus caldivivus</name>
    <dbReference type="NCBI Taxonomy" id="2824673"/>
    <lineage>
        <taxon>Archaea</taxon>
        <taxon>Thermoproteota</taxon>
        <taxon>Thermoprotei</taxon>
        <taxon>Sulfolobales</taxon>
        <taxon>Sulfolobaceae</taxon>
        <taxon>Stygiolobus</taxon>
    </lineage>
</organism>
<dbReference type="InterPro" id="IPR055112">
    <property type="entry name" value="Cmr7b-like"/>
</dbReference>
<sequence length="183" mass="20718">MSTTQQSGKSVFVPIINGIEYSIDQKKAKISSEELDFVKNNINLYFKIKDNKVTGFNNVFVLFGVVASVSNKKIKLELTLNPCDYVRGFVFHVKNSNQLNNIFDGCNELEVSENAFAVLNREDKMNTSTISVCLAQDNNKVSVYTGQTKIEEIQSTTKPIKFNNDIKDNIGPNDWKIFKYSTH</sequence>
<name>A0A8D5U3V8_9CREN</name>
<dbReference type="EMBL" id="AP024597">
    <property type="protein sequence ID" value="BCU68779.1"/>
    <property type="molecule type" value="Genomic_DNA"/>
</dbReference>
<gene>
    <name evidence="2" type="ORF">KN1_00760</name>
</gene>
<protein>
    <recommendedName>
        <fullName evidence="1">Cmr7b-like BtrG-like domain-containing protein</fullName>
    </recommendedName>
</protein>
<evidence type="ECO:0000313" key="2">
    <source>
        <dbReference type="EMBL" id="BCU68779.1"/>
    </source>
</evidence>
<evidence type="ECO:0000313" key="3">
    <source>
        <dbReference type="Proteomes" id="UP000825123"/>
    </source>
</evidence>
<reference evidence="2 3" key="1">
    <citation type="submission" date="2021-04" db="EMBL/GenBank/DDBJ databases">
        <title>Complete genome sequence of Stygiolobus sp. KN-1.</title>
        <authorList>
            <person name="Nakamura K."/>
            <person name="Sakai H."/>
            <person name="Kurosawa N."/>
        </authorList>
    </citation>
    <scope>NUCLEOTIDE SEQUENCE [LARGE SCALE GENOMIC DNA]</scope>
    <source>
        <strain evidence="2 3">KN-1</strain>
    </source>
</reference>
<evidence type="ECO:0000259" key="1">
    <source>
        <dbReference type="Pfam" id="PF22392"/>
    </source>
</evidence>
<dbReference type="Gene3D" id="2.60.120.1670">
    <property type="match status" value="1"/>
</dbReference>
<feature type="domain" description="Cmr7b-like BtrG-like" evidence="1">
    <location>
        <begin position="11"/>
        <end position="182"/>
    </location>
</feature>
<dbReference type="InterPro" id="IPR053743">
    <property type="entry name" value="CRISPR_Cmr7_comp"/>
</dbReference>
<keyword evidence="3" id="KW-1185">Reference proteome</keyword>
<dbReference type="AlphaFoldDB" id="A0A8D5U3V8"/>
<dbReference type="KEGG" id="csty:KN1_00760"/>
<dbReference type="RefSeq" id="WP_221288651.1">
    <property type="nucleotide sequence ID" value="NZ_AP024597.1"/>
</dbReference>